<gene>
    <name evidence="1" type="ORF">ARMA_0168</name>
</gene>
<reference evidence="1 2" key="1">
    <citation type="journal article" date="2015" name="Genome Announc.">
        <title>Draft Genome Sequence of a Heterotrophic Facultative Anaerobic Thermophilic Bacterium, Ardenticatena maritima Strain 110ST.</title>
        <authorList>
            <person name="Kawaichi S."/>
            <person name="Yoshida T."/>
            <person name="Sako Y."/>
            <person name="Nakamura R."/>
        </authorList>
    </citation>
    <scope>NUCLEOTIDE SEQUENCE [LARGE SCALE GENOMIC DNA]</scope>
    <source>
        <strain evidence="1 2">110S</strain>
    </source>
</reference>
<dbReference type="AlphaFoldDB" id="A0A0M8K513"/>
<dbReference type="STRING" id="872965.SE16_10675"/>
<proteinExistence type="predicted"/>
<evidence type="ECO:0000313" key="1">
    <source>
        <dbReference type="EMBL" id="GAP61745.1"/>
    </source>
</evidence>
<comment type="caution">
    <text evidence="1">The sequence shown here is derived from an EMBL/GenBank/DDBJ whole genome shotgun (WGS) entry which is preliminary data.</text>
</comment>
<organism evidence="1 2">
    <name type="scientific">Ardenticatena maritima</name>
    <dbReference type="NCBI Taxonomy" id="872965"/>
    <lineage>
        <taxon>Bacteria</taxon>
        <taxon>Bacillati</taxon>
        <taxon>Chloroflexota</taxon>
        <taxon>Ardenticatenia</taxon>
        <taxon>Ardenticatenales</taxon>
        <taxon>Ardenticatenaceae</taxon>
        <taxon>Ardenticatena</taxon>
    </lineage>
</organism>
<reference evidence="2" key="2">
    <citation type="submission" date="2015-08" db="EMBL/GenBank/DDBJ databases">
        <title>Draft Genome Sequence of a Heterotrophic Facultative Anaerobic Bacterium Ardenticatena maritima Strain 110S.</title>
        <authorList>
            <person name="Kawaichi S."/>
            <person name="Yoshida T."/>
            <person name="Sako Y."/>
            <person name="Nakamura R."/>
        </authorList>
    </citation>
    <scope>NUCLEOTIDE SEQUENCE [LARGE SCALE GENOMIC DNA]</scope>
    <source>
        <strain evidence="2">110S</strain>
    </source>
</reference>
<dbReference type="Proteomes" id="UP000037784">
    <property type="component" value="Unassembled WGS sequence"/>
</dbReference>
<accession>A0A0M8K513</accession>
<evidence type="ECO:0000313" key="2">
    <source>
        <dbReference type="Proteomes" id="UP000037784"/>
    </source>
</evidence>
<protein>
    <submittedName>
        <fullName evidence="1">Uncharacterized protein</fullName>
    </submittedName>
</protein>
<dbReference type="EMBL" id="BBZA01000010">
    <property type="protein sequence ID" value="GAP61745.1"/>
    <property type="molecule type" value="Genomic_DNA"/>
</dbReference>
<sequence length="96" mass="10466">MSVGEDMNTVARQALLDRLIHNTQFVRRSGDETLAQQLATALLDVQRSAAEQNASDIATLVAAVRALLLGYDPTPYAEALQGDVRDAWERILAENA</sequence>
<keyword evidence="2" id="KW-1185">Reference proteome</keyword>
<dbReference type="InParanoid" id="A0A0M8K513"/>
<name>A0A0M8K513_9CHLR</name>